<dbReference type="PRINTS" id="PR00377">
    <property type="entry name" value="IMPHPHTASES"/>
</dbReference>
<keyword evidence="5" id="KW-1185">Reference proteome</keyword>
<evidence type="ECO:0000313" key="5">
    <source>
        <dbReference type="Proteomes" id="UP001144205"/>
    </source>
</evidence>
<keyword evidence="2" id="KW-0479">Metal-binding</keyword>
<evidence type="ECO:0000256" key="1">
    <source>
        <dbReference type="ARBA" id="ARBA00009759"/>
    </source>
</evidence>
<comment type="similarity">
    <text evidence="1">Belongs to the inositol monophosphatase superfamily.</text>
</comment>
<dbReference type="PANTHER" id="PTHR20854:SF4">
    <property type="entry name" value="INOSITOL-1-MONOPHOSPHATASE-RELATED"/>
    <property type="match status" value="1"/>
</dbReference>
<name>A0ABQ5LNE5_9RHOB</name>
<accession>A0ABQ5LNE5</accession>
<proteinExistence type="inferred from homology"/>
<dbReference type="Gene3D" id="3.30.540.10">
    <property type="entry name" value="Fructose-1,6-Bisphosphatase, subunit A, domain 1"/>
    <property type="match status" value="1"/>
</dbReference>
<dbReference type="SUPFAM" id="SSF56655">
    <property type="entry name" value="Carbohydrate phosphatase"/>
    <property type="match status" value="1"/>
</dbReference>
<organism evidence="4 5">
    <name type="scientific">Sinisalibacter aestuarii</name>
    <dbReference type="NCBI Taxonomy" id="2949426"/>
    <lineage>
        <taxon>Bacteria</taxon>
        <taxon>Pseudomonadati</taxon>
        <taxon>Pseudomonadota</taxon>
        <taxon>Alphaproteobacteria</taxon>
        <taxon>Rhodobacterales</taxon>
        <taxon>Roseobacteraceae</taxon>
        <taxon>Sinisalibacter</taxon>
    </lineage>
</organism>
<dbReference type="PANTHER" id="PTHR20854">
    <property type="entry name" value="INOSITOL MONOPHOSPHATASE"/>
    <property type="match status" value="1"/>
</dbReference>
<evidence type="ECO:0000256" key="3">
    <source>
        <dbReference type="ARBA" id="ARBA00022842"/>
    </source>
</evidence>
<evidence type="ECO:0000256" key="2">
    <source>
        <dbReference type="ARBA" id="ARBA00022723"/>
    </source>
</evidence>
<dbReference type="RefSeq" id="WP_281840274.1">
    <property type="nucleotide sequence ID" value="NZ_BROH01000001.1"/>
</dbReference>
<reference evidence="4" key="1">
    <citation type="journal article" date="2023" name="Int. J. Syst. Evol. Microbiol.">
        <title>Sinisalibacter aestuarii sp. nov., isolated from estuarine sediment of the Arakawa River.</title>
        <authorList>
            <person name="Arafat S.T."/>
            <person name="Hirano S."/>
            <person name="Sato A."/>
            <person name="Takeuchi K."/>
            <person name="Yasuda T."/>
            <person name="Terahara T."/>
            <person name="Hamada M."/>
            <person name="Kobayashi T."/>
        </authorList>
    </citation>
    <scope>NUCLEOTIDE SEQUENCE</scope>
    <source>
        <strain evidence="4">B-399</strain>
    </source>
</reference>
<evidence type="ECO:0000313" key="4">
    <source>
        <dbReference type="EMBL" id="GKY86308.1"/>
    </source>
</evidence>
<dbReference type="Proteomes" id="UP001144205">
    <property type="component" value="Unassembled WGS sequence"/>
</dbReference>
<dbReference type="PROSITE" id="PS00630">
    <property type="entry name" value="IMP_2"/>
    <property type="match status" value="1"/>
</dbReference>
<dbReference type="Gene3D" id="3.40.190.80">
    <property type="match status" value="1"/>
</dbReference>
<dbReference type="CDD" id="cd01638">
    <property type="entry name" value="CysQ"/>
    <property type="match status" value="1"/>
</dbReference>
<keyword evidence="3" id="KW-0460">Magnesium</keyword>
<dbReference type="InterPro" id="IPR000760">
    <property type="entry name" value="Inositol_monophosphatase-like"/>
</dbReference>
<gene>
    <name evidence="4" type="ORF">STA1M1_01770</name>
</gene>
<dbReference type="InterPro" id="IPR020550">
    <property type="entry name" value="Inositol_monophosphatase_CS"/>
</dbReference>
<dbReference type="EMBL" id="BROH01000001">
    <property type="protein sequence ID" value="GKY86308.1"/>
    <property type="molecule type" value="Genomic_DNA"/>
</dbReference>
<sequence length="259" mass="27896">MPETDDLALLTDAARAAGEISRGYFQRAPKAWDKPGAAGPVTEADIAVNDMLEERLRAARPGYGWLSEESPDDAARLNAARAFVIDPLDGTRAFIEGDYAWAHALAVVDNGTVTAAAIYLPMTDKLYSAARGQGAHLNGARLAVSAADALDGATVLASRTNFEPWHWVEAQVPQVSRKFRSSLAYRMSLVGEGRFDAMLSLRPTWEWDVAAGSLVVEEAGGRVTDRRGAALRFNAAEPRVNGVVAAGPRVHNEITRRLV</sequence>
<comment type="caution">
    <text evidence="4">The sequence shown here is derived from an EMBL/GenBank/DDBJ whole genome shotgun (WGS) entry which is preliminary data.</text>
</comment>
<dbReference type="Pfam" id="PF00459">
    <property type="entry name" value="Inositol_P"/>
    <property type="match status" value="1"/>
</dbReference>
<protein>
    <submittedName>
        <fullName evidence="4">3'(2'),5'-bisphosphate nucleotidase CysQ</fullName>
    </submittedName>
</protein>